<dbReference type="Gene3D" id="3.30.200.20">
    <property type="entry name" value="Phosphorylase Kinase, domain 1"/>
    <property type="match status" value="1"/>
</dbReference>
<dbReference type="CDD" id="cd00180">
    <property type="entry name" value="PKc"/>
    <property type="match status" value="1"/>
</dbReference>
<feature type="region of interest" description="Disordered" evidence="1">
    <location>
        <begin position="417"/>
        <end position="445"/>
    </location>
</feature>
<accession>A0AA40ENT1</accession>
<name>A0AA40ENT1_9PEZI</name>
<feature type="domain" description="Protein kinase" evidence="2">
    <location>
        <begin position="224"/>
        <end position="534"/>
    </location>
</feature>
<dbReference type="GO" id="GO:0005524">
    <property type="term" value="F:ATP binding"/>
    <property type="evidence" value="ECO:0007669"/>
    <property type="project" value="InterPro"/>
</dbReference>
<sequence length="707" mass="78647">MGNNQSTETSPQPRPRTTPANGTPSTNVIINKITNRATASNRGASQKMDEAQEKALAAALRDTRNRLVDKLTDSPYSRMQFVTIDDVVEIFSLKTVLDLLPACYPQKEPGTYATLANRICGNEAERREEKGDKAAYDRILTILTLMEKEQMITEFIDKGLNNGQLPWKDSPLPLSESGSGWQRSDAINFSWRQWQVLAPVLGPKKDLQACHYQFPSSQPMPFTKTEGSDLKRGGYGTVNIVTVPGRAHNRFGDDSTFAVKTLEPGTLTSKDFRREVDNLNRCNHPHIVELLFSIIIGEPEDAKHLLGFPAANGTLEDLIRTPPETLTTNLYTLAKWFLVQCLGLSEGLHRIHDNDTSIASPHLAMNGEAGKDKYGIHSDIKPANILWFGRPTYPAFDRLGLGNLQLGDLGITTFHREETRSNNPHGARTNTYASPESDDPTQRNSKSRAFDIWGLGCVFLELLGYLVLQDPEFAEKFSNDRAAAGHDIFDTFYATKRESDSVDGLIMLCEPYINDAVRNCMDELLEHGACTEFVRDFVMLIRDEMLVVDRNKRYCIGEVSSRLQKMKQKGDAHKRYYTRPTPPLETPDSPRPPQFDQPEKSLAGKLPAQEETHGRHPAARVDGPVSGPPADEGQDSGQGGRRAVSVGTTSQIPSRAGNKWRRPTTALAGVASRRTKRDELAKDEEGAEWLAKGWGNDEEGARVVRYA</sequence>
<feature type="compositionally biased region" description="Polar residues" evidence="1">
    <location>
        <begin position="1"/>
        <end position="11"/>
    </location>
</feature>
<feature type="region of interest" description="Disordered" evidence="1">
    <location>
        <begin position="1"/>
        <end position="27"/>
    </location>
</feature>
<evidence type="ECO:0000259" key="2">
    <source>
        <dbReference type="PROSITE" id="PS50011"/>
    </source>
</evidence>
<gene>
    <name evidence="3" type="ORF">B0T18DRAFT_169274</name>
</gene>
<evidence type="ECO:0000256" key="1">
    <source>
        <dbReference type="SAM" id="MobiDB-lite"/>
    </source>
</evidence>
<proteinExistence type="predicted"/>
<dbReference type="InterPro" id="IPR000719">
    <property type="entry name" value="Prot_kinase_dom"/>
</dbReference>
<keyword evidence="4" id="KW-1185">Reference proteome</keyword>
<feature type="compositionally biased region" description="Polar residues" evidence="1">
    <location>
        <begin position="421"/>
        <end position="434"/>
    </location>
</feature>
<dbReference type="PANTHER" id="PTHR24359">
    <property type="entry name" value="SERINE/THREONINE-PROTEIN KINASE SBK1"/>
    <property type="match status" value="1"/>
</dbReference>
<reference evidence="3" key="1">
    <citation type="submission" date="2023-06" db="EMBL/GenBank/DDBJ databases">
        <title>Genome-scale phylogeny and comparative genomics of the fungal order Sordariales.</title>
        <authorList>
            <consortium name="Lawrence Berkeley National Laboratory"/>
            <person name="Hensen N."/>
            <person name="Bonometti L."/>
            <person name="Westerberg I."/>
            <person name="Brannstrom I.O."/>
            <person name="Guillou S."/>
            <person name="Cros-Aarteil S."/>
            <person name="Calhoun S."/>
            <person name="Haridas S."/>
            <person name="Kuo A."/>
            <person name="Mondo S."/>
            <person name="Pangilinan J."/>
            <person name="Riley R."/>
            <person name="LaButti K."/>
            <person name="Andreopoulos B."/>
            <person name="Lipzen A."/>
            <person name="Chen C."/>
            <person name="Yanf M."/>
            <person name="Daum C."/>
            <person name="Ng V."/>
            <person name="Clum A."/>
            <person name="Steindorff A."/>
            <person name="Ohm R."/>
            <person name="Martin F."/>
            <person name="Silar P."/>
            <person name="Natvig D."/>
            <person name="Lalanne C."/>
            <person name="Gautier V."/>
            <person name="Ament-velasquez S.L."/>
            <person name="Kruys A."/>
            <person name="Hutchinson M.I."/>
            <person name="Powell A.J."/>
            <person name="Barry K."/>
            <person name="Miller A.N."/>
            <person name="Grigoriev I.V."/>
            <person name="Debuchy R."/>
            <person name="Gladieux P."/>
            <person name="Thoren M.H."/>
            <person name="Johannesson H."/>
        </authorList>
    </citation>
    <scope>NUCLEOTIDE SEQUENCE</scope>
    <source>
        <strain evidence="3">SMH3187-1</strain>
    </source>
</reference>
<dbReference type="EMBL" id="JAUKUD010000005">
    <property type="protein sequence ID" value="KAK0742735.1"/>
    <property type="molecule type" value="Genomic_DNA"/>
</dbReference>
<keyword evidence="3" id="KW-0418">Kinase</keyword>
<dbReference type="PROSITE" id="PS50011">
    <property type="entry name" value="PROTEIN_KINASE_DOM"/>
    <property type="match status" value="1"/>
</dbReference>
<dbReference type="SUPFAM" id="SSF56112">
    <property type="entry name" value="Protein kinase-like (PK-like)"/>
    <property type="match status" value="1"/>
</dbReference>
<comment type="caution">
    <text evidence="3">The sequence shown here is derived from an EMBL/GenBank/DDBJ whole genome shotgun (WGS) entry which is preliminary data.</text>
</comment>
<feature type="region of interest" description="Disordered" evidence="1">
    <location>
        <begin position="566"/>
        <end position="685"/>
    </location>
</feature>
<dbReference type="Proteomes" id="UP001172155">
    <property type="component" value="Unassembled WGS sequence"/>
</dbReference>
<dbReference type="PANTHER" id="PTHR24359:SF1">
    <property type="entry name" value="INHIBITOR OF NUCLEAR FACTOR KAPPA-B KINASE EPSILON SUBUNIT HOMOLOG 1-RELATED"/>
    <property type="match status" value="1"/>
</dbReference>
<dbReference type="GO" id="GO:0004674">
    <property type="term" value="F:protein serine/threonine kinase activity"/>
    <property type="evidence" value="ECO:0007669"/>
    <property type="project" value="TreeGrafter"/>
</dbReference>
<evidence type="ECO:0000313" key="3">
    <source>
        <dbReference type="EMBL" id="KAK0742735.1"/>
    </source>
</evidence>
<feature type="compositionally biased region" description="Pro residues" evidence="1">
    <location>
        <begin position="580"/>
        <end position="595"/>
    </location>
</feature>
<dbReference type="Gene3D" id="1.10.510.10">
    <property type="entry name" value="Transferase(Phosphotransferase) domain 1"/>
    <property type="match status" value="1"/>
</dbReference>
<dbReference type="InterPro" id="IPR011009">
    <property type="entry name" value="Kinase-like_dom_sf"/>
</dbReference>
<organism evidence="3 4">
    <name type="scientific">Schizothecium vesticola</name>
    <dbReference type="NCBI Taxonomy" id="314040"/>
    <lineage>
        <taxon>Eukaryota</taxon>
        <taxon>Fungi</taxon>
        <taxon>Dikarya</taxon>
        <taxon>Ascomycota</taxon>
        <taxon>Pezizomycotina</taxon>
        <taxon>Sordariomycetes</taxon>
        <taxon>Sordariomycetidae</taxon>
        <taxon>Sordariales</taxon>
        <taxon>Schizotheciaceae</taxon>
        <taxon>Schizothecium</taxon>
    </lineage>
</organism>
<dbReference type="AlphaFoldDB" id="A0AA40ENT1"/>
<evidence type="ECO:0000313" key="4">
    <source>
        <dbReference type="Proteomes" id="UP001172155"/>
    </source>
</evidence>
<dbReference type="Pfam" id="PF00069">
    <property type="entry name" value="Pkinase"/>
    <property type="match status" value="1"/>
</dbReference>
<keyword evidence="3" id="KW-0808">Transferase</keyword>
<feature type="compositionally biased region" description="Polar residues" evidence="1">
    <location>
        <begin position="18"/>
        <end position="27"/>
    </location>
</feature>
<protein>
    <submittedName>
        <fullName evidence="3">Kinase-like domain-containing protein</fullName>
    </submittedName>
</protein>
<dbReference type="SMART" id="SM00220">
    <property type="entry name" value="S_TKc"/>
    <property type="match status" value="1"/>
</dbReference>